<dbReference type="PROSITE" id="PS01285">
    <property type="entry name" value="FA58C_1"/>
    <property type="match status" value="1"/>
</dbReference>
<feature type="domain" description="VWFA" evidence="6">
    <location>
        <begin position="757"/>
        <end position="937"/>
    </location>
</feature>
<dbReference type="InterPro" id="IPR002035">
    <property type="entry name" value="VWF_A"/>
</dbReference>
<evidence type="ECO:0000256" key="1">
    <source>
        <dbReference type="ARBA" id="ARBA00022737"/>
    </source>
</evidence>
<feature type="compositionally biased region" description="Basic and acidic residues" evidence="3">
    <location>
        <begin position="663"/>
        <end position="672"/>
    </location>
</feature>
<dbReference type="EMBL" id="CALNXI010001483">
    <property type="protein sequence ID" value="CAH3170407.1"/>
    <property type="molecule type" value="Genomic_DNA"/>
</dbReference>
<keyword evidence="2" id="KW-1015">Disulfide bond</keyword>
<name>A0ABN8QTP7_9CNID</name>
<keyword evidence="4" id="KW-0472">Membrane</keyword>
<keyword evidence="4" id="KW-1133">Transmembrane helix</keyword>
<proteinExistence type="predicted"/>
<dbReference type="PROSITE" id="PS50234">
    <property type="entry name" value="VWFA"/>
    <property type="match status" value="1"/>
</dbReference>
<evidence type="ECO:0000313" key="8">
    <source>
        <dbReference type="Proteomes" id="UP001159427"/>
    </source>
</evidence>
<evidence type="ECO:0000256" key="2">
    <source>
        <dbReference type="ARBA" id="ARBA00023157"/>
    </source>
</evidence>
<keyword evidence="4" id="KW-0812">Transmembrane</keyword>
<feature type="compositionally biased region" description="Pro residues" evidence="3">
    <location>
        <begin position="244"/>
        <end position="253"/>
    </location>
</feature>
<dbReference type="SUPFAM" id="SSF82895">
    <property type="entry name" value="TSP-1 type 1 repeat"/>
    <property type="match status" value="7"/>
</dbReference>
<feature type="region of interest" description="Disordered" evidence="3">
    <location>
        <begin position="243"/>
        <end position="262"/>
    </location>
</feature>
<feature type="region of interest" description="Disordered" evidence="3">
    <location>
        <begin position="645"/>
        <end position="672"/>
    </location>
</feature>
<dbReference type="PROSITE" id="PS50022">
    <property type="entry name" value="FA58C_3"/>
    <property type="match status" value="2"/>
</dbReference>
<feature type="non-terminal residue" evidence="7">
    <location>
        <position position="1"/>
    </location>
</feature>
<feature type="domain" description="F5/8 type C" evidence="5">
    <location>
        <begin position="1310"/>
        <end position="1468"/>
    </location>
</feature>
<dbReference type="Pfam" id="PF00090">
    <property type="entry name" value="TSP_1"/>
    <property type="match status" value="7"/>
</dbReference>
<dbReference type="InterPro" id="IPR036383">
    <property type="entry name" value="TSP1_rpt_sf"/>
</dbReference>
<feature type="non-terminal residue" evidence="7">
    <location>
        <position position="1525"/>
    </location>
</feature>
<evidence type="ECO:0000256" key="4">
    <source>
        <dbReference type="SAM" id="Phobius"/>
    </source>
</evidence>
<dbReference type="InterPro" id="IPR036465">
    <property type="entry name" value="vWFA_dom_sf"/>
</dbReference>
<dbReference type="Gene3D" id="2.20.100.10">
    <property type="entry name" value="Thrombospondin type-1 (TSP1) repeat"/>
    <property type="match status" value="7"/>
</dbReference>
<keyword evidence="8" id="KW-1185">Reference proteome</keyword>
<dbReference type="SMART" id="SM00327">
    <property type="entry name" value="VWA"/>
    <property type="match status" value="1"/>
</dbReference>
<feature type="region of interest" description="Disordered" evidence="3">
    <location>
        <begin position="695"/>
        <end position="715"/>
    </location>
</feature>
<accession>A0ABN8QTP7</accession>
<dbReference type="InterPro" id="IPR008979">
    <property type="entry name" value="Galactose-bd-like_sf"/>
</dbReference>
<dbReference type="SUPFAM" id="SSF49785">
    <property type="entry name" value="Galactose-binding domain-like"/>
    <property type="match status" value="3"/>
</dbReference>
<dbReference type="Gene3D" id="3.40.50.410">
    <property type="entry name" value="von Willebrand factor, type A domain"/>
    <property type="match status" value="1"/>
</dbReference>
<dbReference type="SUPFAM" id="SSF53300">
    <property type="entry name" value="vWA-like"/>
    <property type="match status" value="2"/>
</dbReference>
<organism evidence="7 8">
    <name type="scientific">Porites evermanni</name>
    <dbReference type="NCBI Taxonomy" id="104178"/>
    <lineage>
        <taxon>Eukaryota</taxon>
        <taxon>Metazoa</taxon>
        <taxon>Cnidaria</taxon>
        <taxon>Anthozoa</taxon>
        <taxon>Hexacorallia</taxon>
        <taxon>Scleractinia</taxon>
        <taxon>Fungiina</taxon>
        <taxon>Poritidae</taxon>
        <taxon>Porites</taxon>
    </lineage>
</organism>
<evidence type="ECO:0000313" key="7">
    <source>
        <dbReference type="EMBL" id="CAH3170407.1"/>
    </source>
</evidence>
<gene>
    <name evidence="7" type="ORF">PEVE_00007257</name>
</gene>
<feature type="domain" description="F5/8 type C" evidence="5">
    <location>
        <begin position="15"/>
        <end position="157"/>
    </location>
</feature>
<dbReference type="Gene3D" id="2.60.120.260">
    <property type="entry name" value="Galactose-binding domain-like"/>
    <property type="match status" value="3"/>
</dbReference>
<dbReference type="Pfam" id="PF00754">
    <property type="entry name" value="F5_F8_type_C"/>
    <property type="match status" value="2"/>
</dbReference>
<dbReference type="SMART" id="SM00209">
    <property type="entry name" value="TSP1"/>
    <property type="match status" value="7"/>
</dbReference>
<dbReference type="PANTHER" id="PTHR22906">
    <property type="entry name" value="PROPERDIN"/>
    <property type="match status" value="1"/>
</dbReference>
<dbReference type="PRINTS" id="PR01705">
    <property type="entry name" value="TSP1REPEAT"/>
</dbReference>
<keyword evidence="1" id="KW-0677">Repeat</keyword>
<dbReference type="PANTHER" id="PTHR22906:SF21">
    <property type="entry name" value="SEMA DOMAIN-CONTAINING PROTEIN"/>
    <property type="match status" value="1"/>
</dbReference>
<dbReference type="Proteomes" id="UP001159427">
    <property type="component" value="Unassembled WGS sequence"/>
</dbReference>
<dbReference type="PROSITE" id="PS50092">
    <property type="entry name" value="TSP1"/>
    <property type="match status" value="7"/>
</dbReference>
<protein>
    <recommendedName>
        <fullName evidence="9">Coadhesin</fullName>
    </recommendedName>
</protein>
<dbReference type="InterPro" id="IPR000884">
    <property type="entry name" value="TSP1_rpt"/>
</dbReference>
<dbReference type="Pfam" id="PF00092">
    <property type="entry name" value="VWA"/>
    <property type="match status" value="1"/>
</dbReference>
<evidence type="ECO:0000256" key="3">
    <source>
        <dbReference type="SAM" id="MobiDB-lite"/>
    </source>
</evidence>
<dbReference type="CDD" id="cd01450">
    <property type="entry name" value="vWFA_subfamily_ECM"/>
    <property type="match status" value="1"/>
</dbReference>
<evidence type="ECO:0000259" key="5">
    <source>
        <dbReference type="PROSITE" id="PS50022"/>
    </source>
</evidence>
<reference evidence="7 8" key="1">
    <citation type="submission" date="2022-05" db="EMBL/GenBank/DDBJ databases">
        <authorList>
            <consortium name="Genoscope - CEA"/>
            <person name="William W."/>
        </authorList>
    </citation>
    <scope>NUCLEOTIDE SEQUENCE [LARGE SCALE GENOMIC DNA]</scope>
</reference>
<dbReference type="InterPro" id="IPR000421">
    <property type="entry name" value="FA58C"/>
</dbReference>
<feature type="transmembrane region" description="Helical" evidence="4">
    <location>
        <begin position="1490"/>
        <end position="1515"/>
    </location>
</feature>
<comment type="caution">
    <text evidence="7">The sequence shown here is derived from an EMBL/GenBank/DDBJ whole genome shotgun (WGS) entry which is preliminary data.</text>
</comment>
<sequence>LLVLNRCLYSTGSPTSAPDCPSLINDNSDFSASSSSEGPGFPVVGGNDVWCSRDINLNQYLTVDLGLVLSMDRFLVQGKPGTHRSVTQYRIEISTDGAYYQRIPQVRPFFGPYFNGDAVESTDLSNPVQARYVKFVPVEPMTQHPNYLCMRVDVQSCQIEPDPVHGNWSEWTPYTGCSESCGGIKTRSRKCTNPAPAFNGTQCLGHSSEDVKCPNNCSGVSILGEIFSRTGCQFGVSGGTYPPKKYPSAPPPGGNASPVRSPTSAPVCSSLINANSDFSASSSSEGPGIPVVGGNDVWCSRDINLNQYLTVDLGKCGVSHVTEKRSSDTFCLPVCFLQYFWGPWFDGDAVESTDLSNPVQARYVKFIPVEPMIQHNNHLCMRVDVQSCQIEPDPVHGNWSEWTPYTGCSEACGGFKTRSRNCTNPAPAFNGTRCLGHSSEDVKCRNNCSVDGGYTNWTPWTSCSKSCGGGTRVRDRVCTNPPPSNNGQPCSGASYENENCNTQPCPVDGDWSSWTNWTPCSRSCGGGSQHRSRRCDSPKPQHNGQPCSGDDRETRQCNDKKCPVDGGYTNWTPWTSCSKSCGGGTRVRDRVCTNPPPSNNGQPCSGASYENENCNTQPCPVDGDWSSWTNWTPCSRSCGGGSQHRSRRCDSPKPQHNGQPCSGDDRETRQCNDKKCPVDGNWSSWRYEKCSVSCGRGKQNRTRSCSNPPPSSGGADCKGDAWETLDCNSGPCPSMLRFYTTTLTPSPTPDPNATLIDLVFALSATSRNSFQTYDKMKETVKQFIDKYGATAIHYSIIVYGGQVLRVVNFNHTFPPSANELKTAISNSQRSPSGGPVLKDALDETFRIFNETIGRPKALKVLVVITDKNSEDKKESLSSAVKRLEEQIYPKGVLVISVALGAVNRSELLVISPNPLDVLSVGTSINAGILAERIMERILRRKISNTSRKLGGVRPIKLTRIIISYSRLTGVKQKKSSWVKHFFCFIPPNLHYCTCDSLNPFVDQNGLSFLPLSNWVRFCCCLFFFFIFCHESRGSSKQISGTLRNQDGDGNGNVKKKICFSPKSTAVSVSKIQSYFESNLAPLNKGQYMPVEHISKLLFMTLFPSYITVSTPIVDLGFALSATSADSNVIFMLMKSVINTIIDRYGVDKVGFSVIVYGNVTTTRLSETCRYLGVDGTRKRTRFCRIPELGCVGRENKTNKELAAFKLSVRRVHFSSDTLKCKHFFRVCVCVCVLSKRGIMVPPWKLGIRIAMCQSAILLFCEKTLRKINAKDVGFPERVGPRILSLESVDYFGTSEYFSVSKKNVFAGGICSSAKIISFLFTGCGEKGPLNDSNYLASSASASAQNAALDTSNPSASQVAWCLRQDDVGGYLELNLGETMRVYRVATKGQEEEGGRNWVTSYYLAFSSDGLSYSNYTQGQNRARLLTGNNGPTSVAFNNLNATDPVQYVRFFPVSSQGRPCMQAAVFGCNAALIVPPAVQEAVGGDAGRGVLIALWILAGILTFLLLMACCYYCCWHVCCGRYVKK</sequence>
<evidence type="ECO:0008006" key="9">
    <source>
        <dbReference type="Google" id="ProtNLM"/>
    </source>
</evidence>
<evidence type="ECO:0000259" key="6">
    <source>
        <dbReference type="PROSITE" id="PS50234"/>
    </source>
</evidence>
<feature type="region of interest" description="Disordered" evidence="3">
    <location>
        <begin position="531"/>
        <end position="557"/>
    </location>
</feature>
<dbReference type="InterPro" id="IPR052065">
    <property type="entry name" value="Compl_asym_regulator"/>
</dbReference>